<dbReference type="EMBL" id="MUGY01000004">
    <property type="protein sequence ID" value="OXA96662.1"/>
    <property type="molecule type" value="Genomic_DNA"/>
</dbReference>
<evidence type="ECO:0000313" key="3">
    <source>
        <dbReference type="EMBL" id="OXA96662.1"/>
    </source>
</evidence>
<evidence type="ECO:0000313" key="2">
    <source>
        <dbReference type="EMBL" id="KFF16320.1"/>
    </source>
</evidence>
<keyword evidence="5" id="KW-1185">Reference proteome</keyword>
<dbReference type="STRING" id="991.IW20_11200"/>
<evidence type="ECO:0008006" key="6">
    <source>
        <dbReference type="Google" id="ProtNLM"/>
    </source>
</evidence>
<dbReference type="Proteomes" id="UP000028712">
    <property type="component" value="Unassembled WGS sequence"/>
</dbReference>
<feature type="transmembrane region" description="Helical" evidence="1">
    <location>
        <begin position="182"/>
        <end position="202"/>
    </location>
</feature>
<dbReference type="eggNOG" id="ENOG502ZRTK">
    <property type="taxonomic scope" value="Bacteria"/>
</dbReference>
<evidence type="ECO:0000313" key="4">
    <source>
        <dbReference type="Proteomes" id="UP000028712"/>
    </source>
</evidence>
<feature type="transmembrane region" description="Helical" evidence="1">
    <location>
        <begin position="150"/>
        <end position="170"/>
    </location>
</feature>
<evidence type="ECO:0000256" key="1">
    <source>
        <dbReference type="SAM" id="Phobius"/>
    </source>
</evidence>
<sequence length="237" mass="27061">MPFTFSHPAIVLPFLKNKKLSATGLVIGSMSPDLEYFFRMKMQGDIGHTFLGVFLVDIPLGVLVAFLFHQIIKRPLIDNLPGFFKERLYVLKESNWLNYFKSNIWIVIISFIFGISSHIFWDSFTHINGYFVERISFLGGELYSIPAYKIAQHLSSLIGMGLILFYIYKLPIKIDEPNKINLKYWFSVIAITVIILSIRFASGMTFKQIGSVVVSAISSLFLALTLTGLIFRERKSI</sequence>
<keyword evidence="1" id="KW-1133">Transmembrane helix</keyword>
<evidence type="ECO:0000313" key="5">
    <source>
        <dbReference type="Proteomes" id="UP000198424"/>
    </source>
</evidence>
<proteinExistence type="predicted"/>
<keyword evidence="1" id="KW-0472">Membrane</keyword>
<accession>A0A086AI06</accession>
<reference evidence="3 5" key="2">
    <citation type="submission" date="2016-11" db="EMBL/GenBank/DDBJ databases">
        <title>Whole genomes of Flavobacteriaceae.</title>
        <authorList>
            <person name="Stine C."/>
            <person name="Li C."/>
            <person name="Tadesse D."/>
        </authorList>
    </citation>
    <scope>NUCLEOTIDE SEQUENCE [LARGE SCALE GENOMIC DNA]</scope>
    <source>
        <strain evidence="3 5">ATCC 29551</strain>
    </source>
</reference>
<dbReference type="AlphaFoldDB" id="A0A086AI06"/>
<feature type="transmembrane region" description="Helical" evidence="1">
    <location>
        <begin position="208"/>
        <end position="231"/>
    </location>
</feature>
<dbReference type="Proteomes" id="UP000198424">
    <property type="component" value="Unassembled WGS sequence"/>
</dbReference>
<name>A0A086AI06_FLAHY</name>
<feature type="transmembrane region" description="Helical" evidence="1">
    <location>
        <begin position="102"/>
        <end position="121"/>
    </location>
</feature>
<dbReference type="InterPro" id="IPR025238">
    <property type="entry name" value="DUF4184"/>
</dbReference>
<reference evidence="2 4" key="1">
    <citation type="submission" date="2014-07" db="EMBL/GenBank/DDBJ databases">
        <title>Genome of Flavobacterium hydatis DSM 2063.</title>
        <authorList>
            <person name="Pipes S.E."/>
            <person name="Stropko S.J."/>
            <person name="Newman J.D."/>
        </authorList>
    </citation>
    <scope>NUCLEOTIDE SEQUENCE [LARGE SCALE GENOMIC DNA]</scope>
    <source>
        <strain evidence="2 4">DSM 2063</strain>
    </source>
</reference>
<keyword evidence="1" id="KW-0812">Transmembrane</keyword>
<feature type="transmembrane region" description="Helical" evidence="1">
    <location>
        <begin position="46"/>
        <end position="68"/>
    </location>
</feature>
<gene>
    <name evidence="3" type="ORF">B0A62_05220</name>
    <name evidence="2" type="ORF">IW20_11200</name>
</gene>
<dbReference type="RefSeq" id="WP_035621917.1">
    <property type="nucleotide sequence ID" value="NZ_JBEWQG010000001.1"/>
</dbReference>
<protein>
    <recommendedName>
        <fullName evidence="6">DUF4184 family protein</fullName>
    </recommendedName>
</protein>
<organism evidence="2 4">
    <name type="scientific">Flavobacterium hydatis</name>
    <name type="common">Cytophaga aquatilis</name>
    <dbReference type="NCBI Taxonomy" id="991"/>
    <lineage>
        <taxon>Bacteria</taxon>
        <taxon>Pseudomonadati</taxon>
        <taxon>Bacteroidota</taxon>
        <taxon>Flavobacteriia</taxon>
        <taxon>Flavobacteriales</taxon>
        <taxon>Flavobacteriaceae</taxon>
        <taxon>Flavobacterium</taxon>
    </lineage>
</organism>
<dbReference type="OrthoDB" id="8481923at2"/>
<comment type="caution">
    <text evidence="2">The sequence shown here is derived from an EMBL/GenBank/DDBJ whole genome shotgun (WGS) entry which is preliminary data.</text>
</comment>
<dbReference type="EMBL" id="JPRM01000015">
    <property type="protein sequence ID" value="KFF16320.1"/>
    <property type="molecule type" value="Genomic_DNA"/>
</dbReference>
<dbReference type="Pfam" id="PF13803">
    <property type="entry name" value="DUF4184"/>
    <property type="match status" value="1"/>
</dbReference>